<evidence type="ECO:0000256" key="1">
    <source>
        <dbReference type="SAM" id="MobiDB-lite"/>
    </source>
</evidence>
<evidence type="ECO:0008006" key="4">
    <source>
        <dbReference type="Google" id="ProtNLM"/>
    </source>
</evidence>
<proteinExistence type="predicted"/>
<reference evidence="3" key="1">
    <citation type="journal article" date="2019" name="Int. J. Syst. Evol. Microbiol.">
        <title>The Global Catalogue of Microorganisms (GCM) 10K type strain sequencing project: providing services to taxonomists for standard genome sequencing and annotation.</title>
        <authorList>
            <consortium name="The Broad Institute Genomics Platform"/>
            <consortium name="The Broad Institute Genome Sequencing Center for Infectious Disease"/>
            <person name="Wu L."/>
            <person name="Ma J."/>
        </authorList>
    </citation>
    <scope>NUCLEOTIDE SEQUENCE [LARGE SCALE GENOMIC DNA]</scope>
    <source>
        <strain evidence="3">JCM 15591</strain>
    </source>
</reference>
<gene>
    <name evidence="2" type="ORF">GCM10009810_10240</name>
</gene>
<organism evidence="2 3">
    <name type="scientific">Nostocoides vanveenii</name>
    <dbReference type="NCBI Taxonomy" id="330835"/>
    <lineage>
        <taxon>Bacteria</taxon>
        <taxon>Bacillati</taxon>
        <taxon>Actinomycetota</taxon>
        <taxon>Actinomycetes</taxon>
        <taxon>Micrococcales</taxon>
        <taxon>Intrasporangiaceae</taxon>
        <taxon>Nostocoides</taxon>
    </lineage>
</organism>
<feature type="region of interest" description="Disordered" evidence="1">
    <location>
        <begin position="82"/>
        <end position="108"/>
    </location>
</feature>
<comment type="caution">
    <text evidence="2">The sequence shown here is derived from an EMBL/GenBank/DDBJ whole genome shotgun (WGS) entry which is preliminary data.</text>
</comment>
<sequence length="108" mass="12329">MFREHADIVEITGLLPKEMTEKWPTGMRVIVRQEHPHPGAQLSLFEHADGWRYQAFATNTTTGQLAFLEARHRAHARVEDSIRHAKDTGLGRFPSPASGRYPARCPRR</sequence>
<dbReference type="EMBL" id="BAAAPN010000028">
    <property type="protein sequence ID" value="GAA1752076.1"/>
    <property type="molecule type" value="Genomic_DNA"/>
</dbReference>
<name>A0ABP4WDH7_9MICO</name>
<dbReference type="Proteomes" id="UP001501475">
    <property type="component" value="Unassembled WGS sequence"/>
</dbReference>
<protein>
    <recommendedName>
        <fullName evidence="4">Transposase</fullName>
    </recommendedName>
</protein>
<accession>A0ABP4WDH7</accession>
<keyword evidence="3" id="KW-1185">Reference proteome</keyword>
<evidence type="ECO:0000313" key="3">
    <source>
        <dbReference type="Proteomes" id="UP001501475"/>
    </source>
</evidence>
<evidence type="ECO:0000313" key="2">
    <source>
        <dbReference type="EMBL" id="GAA1752076.1"/>
    </source>
</evidence>